<comment type="caution">
    <text evidence="2">The sequence shown here is derived from an EMBL/GenBank/DDBJ whole genome shotgun (WGS) entry which is preliminary data.</text>
</comment>
<protein>
    <submittedName>
        <fullName evidence="2">Tetratricopeptide repeat protein</fullName>
    </submittedName>
</protein>
<evidence type="ECO:0000313" key="3">
    <source>
        <dbReference type="Proteomes" id="UP000006160"/>
    </source>
</evidence>
<dbReference type="GO" id="GO:0003677">
    <property type="term" value="F:DNA binding"/>
    <property type="evidence" value="ECO:0007669"/>
    <property type="project" value="InterPro"/>
</dbReference>
<dbReference type="SUPFAM" id="SSF48452">
    <property type="entry name" value="TPR-like"/>
    <property type="match status" value="1"/>
</dbReference>
<sequence length="426" mass="50753">MGDYMEVLSIGEKIKRARIYKGYTLKDVCDNKISVSKLSCIENDKVVPESWILEYVSSKLNLDIEYINEDVETQINRNIKQILKDNDSEDYVKKLKYNLIIADKYGHYELAVYIMHLIFRYFIDKNNLKEAQELIGSYYDVSNKSNKNSCKHNYYMDIATLFYKNNEFYQASIYFRNIRKYASYGKDNKVIAYSIYGEIKCYIKMKYFHDAYKLADKLQLLLEYISDDLRRAQIYQTLSILSLKENDGKFEEYEKNTYELYKDHKDYIARAMFDFASTMFSIGEINRAVDYIKKAMKVYPYKDKENLVKFMLKCSEELIKNNVLEESNTLIDTILNRYYLNYAIKLNNIKFIEKSYYLKAILLKQQNNLISAEMYMNLSLDALVKFGNKKEIYDRYMIMGEMYYNIGSIKESLKYFTLAMSLQKKL</sequence>
<gene>
    <name evidence="2" type="ORF">CLG_B1512</name>
</gene>
<dbReference type="Gene3D" id="1.10.260.40">
    <property type="entry name" value="lambda repressor-like DNA-binding domains"/>
    <property type="match status" value="1"/>
</dbReference>
<keyword evidence="1" id="KW-0802">TPR repeat</keyword>
<proteinExistence type="predicted"/>
<evidence type="ECO:0000313" key="2">
    <source>
        <dbReference type="EMBL" id="EES91720.1"/>
    </source>
</evidence>
<reference evidence="2 3" key="1">
    <citation type="submission" date="2009-10" db="EMBL/GenBank/DDBJ databases">
        <authorList>
            <person name="Shrivastava S."/>
            <person name="Brinkac L.B."/>
            <person name="Brown J.L."/>
            <person name="Bruce D.B."/>
            <person name="Detter C."/>
            <person name="Green L.D."/>
            <person name="Munk C.A."/>
            <person name="Rogers Y.C."/>
            <person name="Tapia R."/>
            <person name="Saunders E.S."/>
            <person name="Sims D.R."/>
            <person name="Smith L.A."/>
            <person name="Smith T.J."/>
            <person name="Sutton G."/>
            <person name="Brettin T."/>
        </authorList>
    </citation>
    <scope>NUCLEOTIDE SEQUENCE [LARGE SCALE GENOMIC DNA]</scope>
    <source>
        <strain evidence="3">D str. 1873</strain>
    </source>
</reference>
<dbReference type="AlphaFoldDB" id="A0A9P2LLN6"/>
<dbReference type="InterPro" id="IPR019734">
    <property type="entry name" value="TPR_rpt"/>
</dbReference>
<organism evidence="2 3">
    <name type="scientific">Clostridium botulinum D str. 1873</name>
    <dbReference type="NCBI Taxonomy" id="592027"/>
    <lineage>
        <taxon>Bacteria</taxon>
        <taxon>Bacillati</taxon>
        <taxon>Bacillota</taxon>
        <taxon>Clostridia</taxon>
        <taxon>Eubacteriales</taxon>
        <taxon>Clostridiaceae</taxon>
        <taxon>Clostridium</taxon>
    </lineage>
</organism>
<dbReference type="InterPro" id="IPR001387">
    <property type="entry name" value="Cro/C1-type_HTH"/>
</dbReference>
<evidence type="ECO:0000256" key="1">
    <source>
        <dbReference type="PROSITE-ProRule" id="PRU00339"/>
    </source>
</evidence>
<dbReference type="PROSITE" id="PS50005">
    <property type="entry name" value="TPR"/>
    <property type="match status" value="1"/>
</dbReference>
<dbReference type="Gene3D" id="1.25.40.10">
    <property type="entry name" value="Tetratricopeptide repeat domain"/>
    <property type="match status" value="1"/>
</dbReference>
<dbReference type="InterPro" id="IPR010982">
    <property type="entry name" value="Lambda_DNA-bd_dom_sf"/>
</dbReference>
<dbReference type="SUPFAM" id="SSF47413">
    <property type="entry name" value="lambda repressor-like DNA-binding domains"/>
    <property type="match status" value="1"/>
</dbReference>
<dbReference type="PROSITE" id="PS50293">
    <property type="entry name" value="TPR_REGION"/>
    <property type="match status" value="1"/>
</dbReference>
<accession>A0A9P2LLN6</accession>
<dbReference type="InterPro" id="IPR011990">
    <property type="entry name" value="TPR-like_helical_dom_sf"/>
</dbReference>
<dbReference type="CDD" id="cd00093">
    <property type="entry name" value="HTH_XRE"/>
    <property type="match status" value="1"/>
</dbReference>
<dbReference type="Proteomes" id="UP000006160">
    <property type="component" value="Unassembled WGS sequence"/>
</dbReference>
<feature type="repeat" description="TPR" evidence="1">
    <location>
        <begin position="269"/>
        <end position="302"/>
    </location>
</feature>
<name>A0A9P2LLN6_CLOBO</name>
<dbReference type="EMBL" id="ACSJ01000007">
    <property type="protein sequence ID" value="EES91720.1"/>
    <property type="molecule type" value="Genomic_DNA"/>
</dbReference>